<dbReference type="Proteomes" id="UP000092993">
    <property type="component" value="Unassembled WGS sequence"/>
</dbReference>
<evidence type="ECO:0000313" key="1">
    <source>
        <dbReference type="EMBL" id="OBZ73983.1"/>
    </source>
</evidence>
<gene>
    <name evidence="1" type="ORF">A0H81_06539</name>
</gene>
<comment type="caution">
    <text evidence="1">The sequence shown here is derived from an EMBL/GenBank/DDBJ whole genome shotgun (WGS) entry which is preliminary data.</text>
</comment>
<proteinExistence type="predicted"/>
<organism evidence="1 2">
    <name type="scientific">Grifola frondosa</name>
    <name type="common">Maitake</name>
    <name type="synonym">Polyporus frondosus</name>
    <dbReference type="NCBI Taxonomy" id="5627"/>
    <lineage>
        <taxon>Eukaryota</taxon>
        <taxon>Fungi</taxon>
        <taxon>Dikarya</taxon>
        <taxon>Basidiomycota</taxon>
        <taxon>Agaricomycotina</taxon>
        <taxon>Agaricomycetes</taxon>
        <taxon>Polyporales</taxon>
        <taxon>Grifolaceae</taxon>
        <taxon>Grifola</taxon>
    </lineage>
</organism>
<dbReference type="AlphaFoldDB" id="A0A1C7MAQ0"/>
<name>A0A1C7MAQ0_GRIFR</name>
<sequence>MVYQLIAKGMGCARRNLRRFCNPVKPRISVQYFRTECTTRASYGHEYQRATFNCCGGGSTWGWDSGSPWGCGILSAADRFITQAHSLLYALDKA</sequence>
<accession>A0A1C7MAQ0</accession>
<dbReference type="EMBL" id="LUGG01000006">
    <property type="protein sequence ID" value="OBZ73983.1"/>
    <property type="molecule type" value="Genomic_DNA"/>
</dbReference>
<reference evidence="1 2" key="1">
    <citation type="submission" date="2016-03" db="EMBL/GenBank/DDBJ databases">
        <title>Whole genome sequencing of Grifola frondosa 9006-11.</title>
        <authorList>
            <person name="Min B."/>
            <person name="Park H."/>
            <person name="Kim J.-G."/>
            <person name="Cho H."/>
            <person name="Oh Y.-L."/>
            <person name="Kong W.-S."/>
            <person name="Choi I.-G."/>
        </authorList>
    </citation>
    <scope>NUCLEOTIDE SEQUENCE [LARGE SCALE GENOMIC DNA]</scope>
    <source>
        <strain evidence="1 2">9006-11</strain>
    </source>
</reference>
<protein>
    <submittedName>
        <fullName evidence="1">Uncharacterized protein</fullName>
    </submittedName>
</protein>
<keyword evidence="2" id="KW-1185">Reference proteome</keyword>
<evidence type="ECO:0000313" key="2">
    <source>
        <dbReference type="Proteomes" id="UP000092993"/>
    </source>
</evidence>